<reference evidence="3" key="1">
    <citation type="journal article" date="2017" name="Gigascience">
        <title>The genome draft of coconut (Cocos nucifera).</title>
        <authorList>
            <person name="Xiao Y."/>
            <person name="Xu P."/>
            <person name="Fan H."/>
            <person name="Baudouin L."/>
            <person name="Xia W."/>
            <person name="Bocs S."/>
            <person name="Xu J."/>
            <person name="Li Q."/>
            <person name="Guo A."/>
            <person name="Zhou L."/>
            <person name="Li J."/>
            <person name="Wu Y."/>
            <person name="Ma Z."/>
            <person name="Armero A."/>
            <person name="Issali A.E."/>
            <person name="Liu N."/>
            <person name="Peng M."/>
            <person name="Yang Y."/>
        </authorList>
    </citation>
    <scope>NUCLEOTIDE SEQUENCE</scope>
    <source>
        <tissue evidence="3">Spear leaf of Hainan Tall coconut</tissue>
    </source>
</reference>
<feature type="region of interest" description="Disordered" evidence="2">
    <location>
        <begin position="677"/>
        <end position="697"/>
    </location>
</feature>
<dbReference type="PANTHER" id="PTHR47747:SF2">
    <property type="entry name" value="RIBONUCLEASE P PROTEIN SUBUNIT P38-LIKE PROTEIN"/>
    <property type="match status" value="1"/>
</dbReference>
<dbReference type="PANTHER" id="PTHR47747">
    <property type="entry name" value="RIBONUCLEASE P PROTEIN SUBUNIT P38-LIKE PROTEIN"/>
    <property type="match status" value="1"/>
</dbReference>
<comment type="caution">
    <text evidence="3">The sequence shown here is derived from an EMBL/GenBank/DDBJ whole genome shotgun (WGS) entry which is preliminary data.</text>
</comment>
<dbReference type="Proteomes" id="UP000797356">
    <property type="component" value="Chromosome 14"/>
</dbReference>
<proteinExistence type="predicted"/>
<feature type="compositionally biased region" description="Basic and acidic residues" evidence="2">
    <location>
        <begin position="483"/>
        <end position="493"/>
    </location>
</feature>
<feature type="coiled-coil region" evidence="1">
    <location>
        <begin position="13"/>
        <end position="262"/>
    </location>
</feature>
<dbReference type="OrthoDB" id="1735671at2759"/>
<dbReference type="EMBL" id="CM017885">
    <property type="protein sequence ID" value="KAG1367666.1"/>
    <property type="molecule type" value="Genomic_DNA"/>
</dbReference>
<evidence type="ECO:0000256" key="2">
    <source>
        <dbReference type="SAM" id="MobiDB-lite"/>
    </source>
</evidence>
<organism evidence="3 4">
    <name type="scientific">Cocos nucifera</name>
    <name type="common">Coconut palm</name>
    <dbReference type="NCBI Taxonomy" id="13894"/>
    <lineage>
        <taxon>Eukaryota</taxon>
        <taxon>Viridiplantae</taxon>
        <taxon>Streptophyta</taxon>
        <taxon>Embryophyta</taxon>
        <taxon>Tracheophyta</taxon>
        <taxon>Spermatophyta</taxon>
        <taxon>Magnoliopsida</taxon>
        <taxon>Liliopsida</taxon>
        <taxon>Arecaceae</taxon>
        <taxon>Arecoideae</taxon>
        <taxon>Cocoseae</taxon>
        <taxon>Attaleinae</taxon>
        <taxon>Cocos</taxon>
    </lineage>
</organism>
<evidence type="ECO:0000256" key="1">
    <source>
        <dbReference type="SAM" id="Coils"/>
    </source>
</evidence>
<reference evidence="3" key="2">
    <citation type="submission" date="2019-07" db="EMBL/GenBank/DDBJ databases">
        <authorList>
            <person name="Yang Y."/>
            <person name="Bocs S."/>
            <person name="Baudouin L."/>
        </authorList>
    </citation>
    <scope>NUCLEOTIDE SEQUENCE</scope>
    <source>
        <tissue evidence="3">Spear leaf of Hainan Tall coconut</tissue>
    </source>
</reference>
<evidence type="ECO:0000313" key="4">
    <source>
        <dbReference type="Proteomes" id="UP000797356"/>
    </source>
</evidence>
<keyword evidence="4" id="KW-1185">Reference proteome</keyword>
<protein>
    <submittedName>
        <fullName evidence="3">Titin</fullName>
    </submittedName>
</protein>
<keyword evidence="1" id="KW-0175">Coiled coil</keyword>
<feature type="region of interest" description="Disordered" evidence="2">
    <location>
        <begin position="483"/>
        <end position="502"/>
    </location>
</feature>
<sequence>MLRGSVQLLGLLVERVQKREEALEEKLKKAELEVDELKQRRTEDAKANEKVASIFAAHEQSWIAGRKSLVRQIQALVAEMRILKAKNEEVILDLRRRVEEDESVMQTKDEALEEEARKRTELEEKLRLAEEEMEELEARTAKEAQERSAELWKHKTAFVELVSNQRQLEAEMARALRQAEAAKQELEQVFERKEEAVAMVENLSGEIVRLQKDAEQKDKILSAMLRKSKLDTAAKQMLLKEVKISKAKKKQAELEMERWKNMWESRHRKGSRAAHSLDIGCSQSRRAELQRESGGYNSRTLLSEYLEAESRKEHESSSAKGESIITTIECLGQDSTDGSDEPVGDEFERLQDWVRLETEKYATILEQRHYAEIEAFTEQLRVKDEKLEASRWQLLSMELESKRLQGLDGNISHFKKENLKLEALLLDKEKELKLLKEQIRCHVQHCQKNNSNFSPSSDYTKKTSSSCEACDSQVLWSEVKITERKQKEKEQESKSSMVGDAQKAENIAREMDGRNVNEETKLMQLESHTNREFIYKENAAIDTTAISPTDEAPPADKIFEGNAIVCVSETPSEEPKGAANILRDKAESIILTSHSPETEIEEEKEVSMDPGHVHSMNSIQEGADIDDKFSSVGASIVKKDGSWRMDVHALGVSYKIKRLKQQLLVIEKLAESPAMKQLTTKDDASSNGTADENRQQDKGFMTMMPSLNKQVKRYQSLEGKTDDLCQRMHENYRSGSSRDSQIGRTKEQTEALKHFLEETFQLQRYMVATGQKLMEIQSRIASSFAGDCELGESVGFNKRLFAENEKLDNVKKFSKQSFVISQHISMEIGEFNRNHHHLQRCTLFSGRLLVG</sequence>
<accession>A0A8K0ITY4</accession>
<gene>
    <name evidence="3" type="ORF">COCNU_14G001340</name>
</gene>
<evidence type="ECO:0000313" key="3">
    <source>
        <dbReference type="EMBL" id="KAG1367666.1"/>
    </source>
</evidence>
<dbReference type="AlphaFoldDB" id="A0A8K0ITY4"/>
<name>A0A8K0ITY4_COCNU</name>